<protein>
    <recommendedName>
        <fullName evidence="3">Cell envelope-related transcriptional attenuator domain-containing protein</fullName>
    </recommendedName>
</protein>
<gene>
    <name evidence="4" type="ORF">Hs30E_17760</name>
</gene>
<dbReference type="Gene3D" id="3.40.630.190">
    <property type="entry name" value="LCP protein"/>
    <property type="match status" value="1"/>
</dbReference>
<evidence type="ECO:0000256" key="1">
    <source>
        <dbReference type="ARBA" id="ARBA00006068"/>
    </source>
</evidence>
<evidence type="ECO:0000259" key="3">
    <source>
        <dbReference type="Pfam" id="PF03816"/>
    </source>
</evidence>
<feature type="region of interest" description="Disordered" evidence="2">
    <location>
        <begin position="1"/>
        <end position="28"/>
    </location>
</feature>
<sequence length="320" mass="35274">MAETRKRRSERVSESSGKRAKATKKVKPKKKHRGLKIFGVLILLILLVGGVLGGKAYLDVKKASTKAYEQVDRQTEAKLPSLKAKSPFTFLFLGVNGDTANDILLLTVNPKQDKMTVISLNRDIYLTSENTTLKELYGTKGVAGEIDALQNLFGVEIPRYVKFDMAGLGDFVVAVGGIQVSNNTHFIANGYEFEKGTQHLTNAEEVRGFLTKVGDDPAKADADLIEREQAVLMAIIPKMKSVGTVLNYNKFITAFGNNIKTDFVLGNLEMLGLQYNSVLGGITKENLKPAKTMIDDKEQLILPEDKINKAHDKIEEALNE</sequence>
<evidence type="ECO:0000256" key="2">
    <source>
        <dbReference type="SAM" id="MobiDB-lite"/>
    </source>
</evidence>
<dbReference type="RefSeq" id="WP_172209661.1">
    <property type="nucleotide sequence ID" value="NZ_BLLI01000066.1"/>
</dbReference>
<proteinExistence type="inferred from homology"/>
<organism evidence="4 5">
    <name type="scientific">Pseudolactococcus hodotermopsidis</name>
    <dbReference type="NCBI Taxonomy" id="2709157"/>
    <lineage>
        <taxon>Bacteria</taxon>
        <taxon>Bacillati</taxon>
        <taxon>Bacillota</taxon>
        <taxon>Bacilli</taxon>
        <taxon>Lactobacillales</taxon>
        <taxon>Streptococcaceae</taxon>
        <taxon>Pseudolactococcus</taxon>
    </lineage>
</organism>
<dbReference type="PANTHER" id="PTHR33392">
    <property type="entry name" value="POLYISOPRENYL-TEICHOIC ACID--PEPTIDOGLYCAN TEICHOIC ACID TRANSFERASE TAGU"/>
    <property type="match status" value="1"/>
</dbReference>
<reference evidence="4 5" key="1">
    <citation type="submission" date="2020-02" db="EMBL/GenBank/DDBJ databases">
        <title>Draft genome sequence of Lactococcus sp. Hs30E4-3.</title>
        <authorList>
            <person name="Noda S."/>
            <person name="Yuki M."/>
            <person name="Ohkuma M."/>
        </authorList>
    </citation>
    <scope>NUCLEOTIDE SEQUENCE [LARGE SCALE GENOMIC DNA]</scope>
    <source>
        <strain evidence="4 5">Hs30E4-3</strain>
    </source>
</reference>
<comment type="similarity">
    <text evidence="1">Belongs to the LytR/CpsA/Psr (LCP) family.</text>
</comment>
<accession>A0A6A0BEU5</accession>
<name>A0A6A0BEU5_9LACT</name>
<dbReference type="AlphaFoldDB" id="A0A6A0BEU5"/>
<evidence type="ECO:0000313" key="5">
    <source>
        <dbReference type="Proteomes" id="UP000480303"/>
    </source>
</evidence>
<dbReference type="EMBL" id="BLLI01000066">
    <property type="protein sequence ID" value="GFH43225.1"/>
    <property type="molecule type" value="Genomic_DNA"/>
</dbReference>
<dbReference type="PANTHER" id="PTHR33392:SF6">
    <property type="entry name" value="POLYISOPRENYL-TEICHOIC ACID--PEPTIDOGLYCAN TEICHOIC ACID TRANSFERASE TAGU"/>
    <property type="match status" value="1"/>
</dbReference>
<feature type="domain" description="Cell envelope-related transcriptional attenuator" evidence="3">
    <location>
        <begin position="101"/>
        <end position="241"/>
    </location>
</feature>
<comment type="caution">
    <text evidence="4">The sequence shown here is derived from an EMBL/GenBank/DDBJ whole genome shotgun (WGS) entry which is preliminary data.</text>
</comment>
<dbReference type="Proteomes" id="UP000480303">
    <property type="component" value="Unassembled WGS sequence"/>
</dbReference>
<feature type="compositionally biased region" description="Basic residues" evidence="2">
    <location>
        <begin position="18"/>
        <end position="28"/>
    </location>
</feature>
<dbReference type="InterPro" id="IPR004474">
    <property type="entry name" value="LytR_CpsA_psr"/>
</dbReference>
<evidence type="ECO:0000313" key="4">
    <source>
        <dbReference type="EMBL" id="GFH43225.1"/>
    </source>
</evidence>
<keyword evidence="5" id="KW-1185">Reference proteome</keyword>
<dbReference type="Pfam" id="PF03816">
    <property type="entry name" value="LytR_cpsA_psr"/>
    <property type="match status" value="1"/>
</dbReference>
<dbReference type="InterPro" id="IPR050922">
    <property type="entry name" value="LytR/CpsA/Psr_CW_biosynth"/>
</dbReference>